<keyword evidence="3" id="KW-1185">Reference proteome</keyword>
<feature type="region of interest" description="Disordered" evidence="1">
    <location>
        <begin position="1"/>
        <end position="36"/>
    </location>
</feature>
<evidence type="ECO:0000313" key="3">
    <source>
        <dbReference type="Proteomes" id="UP000800096"/>
    </source>
</evidence>
<dbReference type="AlphaFoldDB" id="A0A6A5QGA5"/>
<feature type="region of interest" description="Disordered" evidence="1">
    <location>
        <begin position="51"/>
        <end position="90"/>
    </location>
</feature>
<name>A0A6A5QGA5_AMPQU</name>
<feature type="compositionally biased region" description="Basic residues" evidence="1">
    <location>
        <begin position="13"/>
        <end position="22"/>
    </location>
</feature>
<gene>
    <name evidence="2" type="ORF">BDU57DRAFT_530921</name>
</gene>
<sequence>MRHISKILQSCGPKRKHQRQRRTQPNQNTPSHKSPILVTKTFTMLSSITKTTSHPNAQASKIPEPPITRVNQHVSSSPLPTLSPFPRSKTTTAPQVLAPLMEDTHTNTSTPTPASAPTPPRIATSPPKRKYSTLAARTLAPFPRYTSFAHGEDDRQALETFLPVWRASAAEDDDGEIRVGGEFGDADGWEYMYEGVCGCTWPLRRIRVRRRSEDGVGDECSGVVGGDGEFGNNVAADEEEADGVEFVGWEDHGVRCEVHAYGRDSVRAPNSCDEASVAVDEMVVAPRKFRVRVRTSDAGEGVVWPRFKLRMQVSDGGGERGSGTEG</sequence>
<protein>
    <submittedName>
        <fullName evidence="2">Uncharacterized protein</fullName>
    </submittedName>
</protein>
<accession>A0A6A5QGA5</accession>
<evidence type="ECO:0000313" key="2">
    <source>
        <dbReference type="EMBL" id="KAF1914429.1"/>
    </source>
</evidence>
<feature type="compositionally biased region" description="Low complexity" evidence="1">
    <location>
        <begin position="75"/>
        <end position="88"/>
    </location>
</feature>
<dbReference type="EMBL" id="ML979137">
    <property type="protein sequence ID" value="KAF1914429.1"/>
    <property type="molecule type" value="Genomic_DNA"/>
</dbReference>
<organism evidence="2 3">
    <name type="scientific">Ampelomyces quisqualis</name>
    <name type="common">Powdery mildew agent</name>
    <dbReference type="NCBI Taxonomy" id="50730"/>
    <lineage>
        <taxon>Eukaryota</taxon>
        <taxon>Fungi</taxon>
        <taxon>Dikarya</taxon>
        <taxon>Ascomycota</taxon>
        <taxon>Pezizomycotina</taxon>
        <taxon>Dothideomycetes</taxon>
        <taxon>Pleosporomycetidae</taxon>
        <taxon>Pleosporales</taxon>
        <taxon>Pleosporineae</taxon>
        <taxon>Phaeosphaeriaceae</taxon>
        <taxon>Ampelomyces</taxon>
    </lineage>
</organism>
<feature type="region of interest" description="Disordered" evidence="1">
    <location>
        <begin position="103"/>
        <end position="130"/>
    </location>
</feature>
<proteinExistence type="predicted"/>
<dbReference type="Proteomes" id="UP000800096">
    <property type="component" value="Unassembled WGS sequence"/>
</dbReference>
<reference evidence="2" key="1">
    <citation type="journal article" date="2020" name="Stud. Mycol.">
        <title>101 Dothideomycetes genomes: a test case for predicting lifestyles and emergence of pathogens.</title>
        <authorList>
            <person name="Haridas S."/>
            <person name="Albert R."/>
            <person name="Binder M."/>
            <person name="Bloem J."/>
            <person name="Labutti K."/>
            <person name="Salamov A."/>
            <person name="Andreopoulos B."/>
            <person name="Baker S."/>
            <person name="Barry K."/>
            <person name="Bills G."/>
            <person name="Bluhm B."/>
            <person name="Cannon C."/>
            <person name="Castanera R."/>
            <person name="Culley D."/>
            <person name="Daum C."/>
            <person name="Ezra D."/>
            <person name="Gonzalez J."/>
            <person name="Henrissat B."/>
            <person name="Kuo A."/>
            <person name="Liang C."/>
            <person name="Lipzen A."/>
            <person name="Lutzoni F."/>
            <person name="Magnuson J."/>
            <person name="Mondo S."/>
            <person name="Nolan M."/>
            <person name="Ohm R."/>
            <person name="Pangilinan J."/>
            <person name="Park H.-J."/>
            <person name="Ramirez L."/>
            <person name="Alfaro M."/>
            <person name="Sun H."/>
            <person name="Tritt A."/>
            <person name="Yoshinaga Y."/>
            <person name="Zwiers L.-H."/>
            <person name="Turgeon B."/>
            <person name="Goodwin S."/>
            <person name="Spatafora J."/>
            <person name="Crous P."/>
            <person name="Grigoriev I."/>
        </authorList>
    </citation>
    <scope>NUCLEOTIDE SEQUENCE</scope>
    <source>
        <strain evidence="2">HMLAC05119</strain>
    </source>
</reference>
<evidence type="ECO:0000256" key="1">
    <source>
        <dbReference type="SAM" id="MobiDB-lite"/>
    </source>
</evidence>